<organism evidence="1">
    <name type="scientific">anaerobic digester metagenome</name>
    <dbReference type="NCBI Taxonomy" id="1263854"/>
    <lineage>
        <taxon>unclassified sequences</taxon>
        <taxon>metagenomes</taxon>
        <taxon>ecological metagenomes</taxon>
    </lineage>
</organism>
<protein>
    <submittedName>
        <fullName evidence="1">Uncharacterized protein</fullName>
    </submittedName>
</protein>
<name>A0A485M1T0_9ZZZZ</name>
<dbReference type="EMBL" id="CAADRM010000115">
    <property type="protein sequence ID" value="VFU16079.1"/>
    <property type="molecule type" value="Genomic_DNA"/>
</dbReference>
<sequence length="72" mass="8535">MSSDIFRSRSWYVGFLAMKTILRQDRRRHAWRKTASRPLFLARPGASSKSSPLNNYIILQSTYRKSLRKNLF</sequence>
<evidence type="ECO:0000313" key="1">
    <source>
        <dbReference type="EMBL" id="VFU16079.1"/>
    </source>
</evidence>
<proteinExistence type="predicted"/>
<dbReference type="AlphaFoldDB" id="A0A485M1T0"/>
<gene>
    <name evidence="1" type="ORF">SCFA_500019</name>
</gene>
<reference evidence="1" key="1">
    <citation type="submission" date="2019-03" db="EMBL/GenBank/DDBJ databases">
        <authorList>
            <person name="Hao L."/>
        </authorList>
    </citation>
    <scope>NUCLEOTIDE SEQUENCE</scope>
</reference>
<accession>A0A485M1T0</accession>